<dbReference type="PROSITE" id="PS00143">
    <property type="entry name" value="INSULINASE"/>
    <property type="match status" value="1"/>
</dbReference>
<dbReference type="SUPFAM" id="SSF63411">
    <property type="entry name" value="LuxS/MPP-like metallohydrolase"/>
    <property type="match status" value="3"/>
</dbReference>
<dbReference type="InterPro" id="IPR011249">
    <property type="entry name" value="Metalloenz_LuxS/M16"/>
</dbReference>
<dbReference type="EC" id="3.4.24.-" evidence="12"/>
<evidence type="ECO:0000256" key="9">
    <source>
        <dbReference type="SAM" id="SignalP"/>
    </source>
</evidence>
<evidence type="ECO:0000259" key="11">
    <source>
        <dbReference type="Pfam" id="PF05193"/>
    </source>
</evidence>
<feature type="domain" description="Peptidase M16 N-terminal" evidence="10">
    <location>
        <begin position="64"/>
        <end position="186"/>
    </location>
</feature>
<dbReference type="Pfam" id="PF05193">
    <property type="entry name" value="Peptidase_M16_C"/>
    <property type="match status" value="2"/>
</dbReference>
<accession>A0A7W9FH04</accession>
<evidence type="ECO:0000256" key="2">
    <source>
        <dbReference type="ARBA" id="ARBA00007261"/>
    </source>
</evidence>
<evidence type="ECO:0000256" key="5">
    <source>
        <dbReference type="ARBA" id="ARBA00022801"/>
    </source>
</evidence>
<dbReference type="Gene3D" id="3.30.830.10">
    <property type="entry name" value="Metalloenzyme, LuxS/M16 peptidase-like"/>
    <property type="match status" value="4"/>
</dbReference>
<evidence type="ECO:0000259" key="10">
    <source>
        <dbReference type="Pfam" id="PF00675"/>
    </source>
</evidence>
<dbReference type="InterPro" id="IPR011765">
    <property type="entry name" value="Pept_M16_N"/>
</dbReference>
<dbReference type="GO" id="GO:0046872">
    <property type="term" value="F:metal ion binding"/>
    <property type="evidence" value="ECO:0007669"/>
    <property type="project" value="UniProtKB-KW"/>
</dbReference>
<comment type="caution">
    <text evidence="12">The sequence shown here is derived from an EMBL/GenBank/DDBJ whole genome shotgun (WGS) entry which is preliminary data.</text>
</comment>
<feature type="domain" description="Peptidase M16 C-terminal" evidence="11">
    <location>
        <begin position="223"/>
        <end position="405"/>
    </location>
</feature>
<keyword evidence="6" id="KW-0862">Zinc</keyword>
<evidence type="ECO:0000256" key="1">
    <source>
        <dbReference type="ARBA" id="ARBA00001947"/>
    </source>
</evidence>
<proteinExistence type="inferred from homology"/>
<dbReference type="GO" id="GO:0004222">
    <property type="term" value="F:metalloendopeptidase activity"/>
    <property type="evidence" value="ECO:0007669"/>
    <property type="project" value="InterPro"/>
</dbReference>
<evidence type="ECO:0000256" key="4">
    <source>
        <dbReference type="ARBA" id="ARBA00022723"/>
    </source>
</evidence>
<organism evidence="12 13">
    <name type="scientific">Brevundimonas variabilis</name>
    <dbReference type="NCBI Taxonomy" id="74312"/>
    <lineage>
        <taxon>Bacteria</taxon>
        <taxon>Pseudomonadati</taxon>
        <taxon>Pseudomonadota</taxon>
        <taxon>Alphaproteobacteria</taxon>
        <taxon>Caulobacterales</taxon>
        <taxon>Caulobacteraceae</taxon>
        <taxon>Brevundimonas</taxon>
    </lineage>
</organism>
<comment type="similarity">
    <text evidence="2 8">Belongs to the peptidase M16 family.</text>
</comment>
<sequence length="965" mass="103486">MVKRVFVPLALMVLLVVSPASAQTPANALIAAQGPVVAGADTDPLPGDPGVRNGTLPNGMTYAILKNPRPEGAASIRLMVRVGSFEEADADRGIAHFLEHMAFNGTRSFPEGELIRRFAEAGIGFGRDQNAFTGPFSTVYSLDLNVADKDRLDLSFAWMGDVADGLIFAPAAVERERGVVMAEREARLGPAFDYQQRYSAFVAPGLRGPTRSPIGEASTLRAISSEALTAFYKAWYRPELATLIVVGDVDEADIEARIRTTFSDWTGQGPLPVSAVPGKPDLARPLDVMVSAERQQGSGISACRVRPAVLLGPDSLQRRKVYIERNLWLAILNRRLTRLAQDPEAPFTSASVSVSAWGREAAYTCLGVTPRSDATWREGLAAAQAEVARMAAHGVTQAEIDRVVAAQKESNRSAIVSAETRFSARLAAGLLAAQPFDGLDASAFTRPEDNAAIYDRVVAGITPASVHDAFLREIGGSEPLIALALPEVPDAEAVRVAWQEIEARPVPDAVAEAATTAWAYTDFGPPGRVATREIVDDPGFVRLTFENGVVVNFKSVNFSRDAILVAVRFGAGSLEVAPADYPAAGLGTVMLTPGGLGKHSMVEMADLFSSRRVAAQLSMQNRSFVLQGDTRPVDLEPQLQLLTATLTDPGFRRDFDQIRINAIRTLYRSRTSSPEAVATDALLKAIDPASPRLPPPLDVILEAGPSDFERVLKPALTQAPLEVTVVGDVDEATAVEALSRTLGAIPARSQISRARDDTWFLRYPEAPLEERVVHEGARDRAVVNLVWPLFVGDGERRDELRALGLLRLIMADAVRDEVREALGSAYSPGVSLQTSDFGDQGSLDVSIATNPAQAQIVREAVERVAATLASPGGITATALEAARRPVLDAIPASRRTNGWWLGVMDGSAREPRIVRDAIDWEAAYRDMTVEQVQAVATTWLARKPIVVQALPSPAAGVATEPATAP</sequence>
<keyword evidence="9" id="KW-0732">Signal</keyword>
<feature type="domain" description="Peptidase M16 C-terminal" evidence="11">
    <location>
        <begin position="721"/>
        <end position="884"/>
    </location>
</feature>
<keyword evidence="7" id="KW-0482">Metalloprotease</keyword>
<dbReference type="InterPro" id="IPR050626">
    <property type="entry name" value="Peptidase_M16"/>
</dbReference>
<dbReference type="Proteomes" id="UP000545037">
    <property type="component" value="Unassembled WGS sequence"/>
</dbReference>
<evidence type="ECO:0000256" key="8">
    <source>
        <dbReference type="RuleBase" id="RU004447"/>
    </source>
</evidence>
<evidence type="ECO:0000313" key="12">
    <source>
        <dbReference type="EMBL" id="MBB5747193.1"/>
    </source>
</evidence>
<name>A0A7W9FH04_9CAUL</name>
<keyword evidence="5 12" id="KW-0378">Hydrolase</keyword>
<feature type="chain" id="PRO_5030663416" evidence="9">
    <location>
        <begin position="23"/>
        <end position="965"/>
    </location>
</feature>
<evidence type="ECO:0000256" key="6">
    <source>
        <dbReference type="ARBA" id="ARBA00022833"/>
    </source>
</evidence>
<gene>
    <name evidence="12" type="ORF">GGR13_002814</name>
</gene>
<feature type="signal peptide" evidence="9">
    <location>
        <begin position="1"/>
        <end position="22"/>
    </location>
</feature>
<keyword evidence="3 12" id="KW-0645">Protease</keyword>
<evidence type="ECO:0000256" key="3">
    <source>
        <dbReference type="ARBA" id="ARBA00022670"/>
    </source>
</evidence>
<dbReference type="InterPro" id="IPR001431">
    <property type="entry name" value="Pept_M16_Zn_BS"/>
</dbReference>
<dbReference type="EMBL" id="JACHOR010000005">
    <property type="protein sequence ID" value="MBB5747193.1"/>
    <property type="molecule type" value="Genomic_DNA"/>
</dbReference>
<dbReference type="InterPro" id="IPR007863">
    <property type="entry name" value="Peptidase_M16_C"/>
</dbReference>
<dbReference type="PANTHER" id="PTHR43690:SF17">
    <property type="entry name" value="PROTEIN YHJJ"/>
    <property type="match status" value="1"/>
</dbReference>
<evidence type="ECO:0000256" key="7">
    <source>
        <dbReference type="ARBA" id="ARBA00023049"/>
    </source>
</evidence>
<dbReference type="AlphaFoldDB" id="A0A7W9FH04"/>
<keyword evidence="4" id="KW-0479">Metal-binding</keyword>
<evidence type="ECO:0000313" key="13">
    <source>
        <dbReference type="Proteomes" id="UP000545037"/>
    </source>
</evidence>
<reference evidence="12 13" key="1">
    <citation type="submission" date="2020-08" db="EMBL/GenBank/DDBJ databases">
        <title>Genomic Encyclopedia of Type Strains, Phase IV (KMG-IV): sequencing the most valuable type-strain genomes for metagenomic binning, comparative biology and taxonomic classification.</title>
        <authorList>
            <person name="Goeker M."/>
        </authorList>
    </citation>
    <scope>NUCLEOTIDE SEQUENCE [LARGE SCALE GENOMIC DNA]</scope>
    <source>
        <strain evidence="12 13">DSM 4737</strain>
    </source>
</reference>
<keyword evidence="13" id="KW-1185">Reference proteome</keyword>
<dbReference type="PANTHER" id="PTHR43690">
    <property type="entry name" value="NARDILYSIN"/>
    <property type="match status" value="1"/>
</dbReference>
<protein>
    <submittedName>
        <fullName evidence="12">Zinc protease</fullName>
        <ecNumber evidence="12">3.4.24.-</ecNumber>
    </submittedName>
</protein>
<dbReference type="GO" id="GO:0006508">
    <property type="term" value="P:proteolysis"/>
    <property type="evidence" value="ECO:0007669"/>
    <property type="project" value="UniProtKB-KW"/>
</dbReference>
<dbReference type="Pfam" id="PF00675">
    <property type="entry name" value="Peptidase_M16"/>
    <property type="match status" value="1"/>
</dbReference>
<comment type="cofactor">
    <cofactor evidence="1">
        <name>Zn(2+)</name>
        <dbReference type="ChEBI" id="CHEBI:29105"/>
    </cofactor>
</comment>